<feature type="transmembrane region" description="Helical" evidence="8">
    <location>
        <begin position="155"/>
        <end position="175"/>
    </location>
</feature>
<dbReference type="OrthoDB" id="5290825at2759"/>
<evidence type="ECO:0000256" key="8">
    <source>
        <dbReference type="SAM" id="Phobius"/>
    </source>
</evidence>
<dbReference type="NCBIfam" id="TIGR00879">
    <property type="entry name" value="SP"/>
    <property type="match status" value="1"/>
</dbReference>
<dbReference type="GO" id="GO:0022857">
    <property type="term" value="F:transmembrane transporter activity"/>
    <property type="evidence" value="ECO:0007669"/>
    <property type="project" value="InterPro"/>
</dbReference>
<keyword evidence="5 8" id="KW-1133">Transmembrane helix</keyword>
<organism evidence="10 11">
    <name type="scientific">Aaosphaeria arxii CBS 175.79</name>
    <dbReference type="NCBI Taxonomy" id="1450172"/>
    <lineage>
        <taxon>Eukaryota</taxon>
        <taxon>Fungi</taxon>
        <taxon>Dikarya</taxon>
        <taxon>Ascomycota</taxon>
        <taxon>Pezizomycotina</taxon>
        <taxon>Dothideomycetes</taxon>
        <taxon>Pleosporomycetidae</taxon>
        <taxon>Pleosporales</taxon>
        <taxon>Pleosporales incertae sedis</taxon>
        <taxon>Aaosphaeria</taxon>
    </lineage>
</organism>
<dbReference type="Gene3D" id="1.20.1250.20">
    <property type="entry name" value="MFS general substrate transporter like domains"/>
    <property type="match status" value="1"/>
</dbReference>
<dbReference type="PANTHER" id="PTHR48020:SF25">
    <property type="entry name" value="SUGAR TRANSPORTER, PUTATIVE (AFU_ORTHOLOGUE AFUA_7G05830)-RELATED"/>
    <property type="match status" value="1"/>
</dbReference>
<proteinExistence type="inferred from homology"/>
<dbReference type="GO" id="GO:0015791">
    <property type="term" value="P:polyol transmembrane transport"/>
    <property type="evidence" value="ECO:0007669"/>
    <property type="project" value="UniProtKB-ARBA"/>
</dbReference>
<dbReference type="InterPro" id="IPR036259">
    <property type="entry name" value="MFS_trans_sf"/>
</dbReference>
<keyword evidence="6 8" id="KW-0472">Membrane</keyword>
<protein>
    <submittedName>
        <fullName evidence="10">Putative MFS sugar transporter</fullName>
    </submittedName>
</protein>
<dbReference type="InterPro" id="IPR050814">
    <property type="entry name" value="Myo-inositol_Transporter"/>
</dbReference>
<comment type="subcellular location">
    <subcellularLocation>
        <location evidence="1">Membrane</location>
        <topology evidence="1">Multi-pass membrane protein</topology>
    </subcellularLocation>
</comment>
<feature type="transmembrane region" description="Helical" evidence="8">
    <location>
        <begin position="502"/>
        <end position="522"/>
    </location>
</feature>
<feature type="domain" description="Major facilitator superfamily (MFS) profile" evidence="9">
    <location>
        <begin position="115"/>
        <end position="557"/>
    </location>
</feature>
<keyword evidence="4 8" id="KW-0812">Transmembrane</keyword>
<dbReference type="EMBL" id="ML978068">
    <property type="protein sequence ID" value="KAF2016999.1"/>
    <property type="molecule type" value="Genomic_DNA"/>
</dbReference>
<dbReference type="Proteomes" id="UP000799778">
    <property type="component" value="Unassembled WGS sequence"/>
</dbReference>
<dbReference type="PRINTS" id="PR00171">
    <property type="entry name" value="SUGRTRNSPORT"/>
</dbReference>
<dbReference type="InterPro" id="IPR005828">
    <property type="entry name" value="MFS_sugar_transport-like"/>
</dbReference>
<accession>A0A6A5XVM0</accession>
<feature type="transmembrane region" description="Helical" evidence="8">
    <location>
        <begin position="463"/>
        <end position="481"/>
    </location>
</feature>
<keyword evidence="10" id="KW-0762">Sugar transport</keyword>
<evidence type="ECO:0000256" key="5">
    <source>
        <dbReference type="ARBA" id="ARBA00022989"/>
    </source>
</evidence>
<keyword evidence="11" id="KW-1185">Reference proteome</keyword>
<evidence type="ECO:0000256" key="2">
    <source>
        <dbReference type="ARBA" id="ARBA00010992"/>
    </source>
</evidence>
<name>A0A6A5XVM0_9PLEO</name>
<evidence type="ECO:0000256" key="6">
    <source>
        <dbReference type="ARBA" id="ARBA00023136"/>
    </source>
</evidence>
<dbReference type="InterPro" id="IPR003663">
    <property type="entry name" value="Sugar/inositol_transpt"/>
</dbReference>
<dbReference type="GeneID" id="54280814"/>
<evidence type="ECO:0000256" key="3">
    <source>
        <dbReference type="ARBA" id="ARBA00022448"/>
    </source>
</evidence>
<evidence type="ECO:0000256" key="4">
    <source>
        <dbReference type="ARBA" id="ARBA00022692"/>
    </source>
</evidence>
<evidence type="ECO:0000259" key="9">
    <source>
        <dbReference type="PROSITE" id="PS50850"/>
    </source>
</evidence>
<feature type="transmembrane region" description="Helical" evidence="8">
    <location>
        <begin position="534"/>
        <end position="553"/>
    </location>
</feature>
<evidence type="ECO:0000256" key="7">
    <source>
        <dbReference type="RuleBase" id="RU003346"/>
    </source>
</evidence>
<dbReference type="InterPro" id="IPR020846">
    <property type="entry name" value="MFS_dom"/>
</dbReference>
<sequence length="619" mass="69589">MADRRSSPTLQDATHRPSVIVSAAERARRNMNAKLANPLQDYTYGELRKMGRAYAYEHAIAEKDDVRAFEIGACLARDAEDLSRAKELGITDEEFEVLEKENTHRWSQPFTLYLVILLCSTCAAVQGMDETVVNGAQLFFLGQFGIGGTEPHSTWLAGLVNGAPYMCCAFVGCWLTTPFNNWFGRRGTIFITCLFSAIACFWQGFVNTWWHMFIARFALGFGIGPKSATVPIYAAECAPPAIRGALVMQWQMWTAFGIMLGYASDLAFYTVPDKPGIVGLNWRLMMGSAMLPAVIVCIFVFSCPESPRWYMSKGRHASAFGAMTKLRYNKIQAARDLFYMAELLKAEENMKMGQSMVKELYTVPRNRRALLASEIVMFMQQFCGVNVIAYYSSSIFVESGFDNQSALAASLGFGVINFLFAIPAIYTIDTFGRRNLLLTTFPLMALTLLFTGFSFYIREGSTARVACIALGIYLFGIVYSPGEGPVPFTYSAEAYPLYVRTIGMSLATATTWFFNFVLSITWPSLVSSFRPQGAFGWYAAWNVVGWVAVLLFMPETKGKTLEELDQIFSVPTHIHARYGLRQIPYFFKRYILWQNVEPEKLYERDVVGERGNEDEMQVV</sequence>
<feature type="transmembrane region" description="Helical" evidence="8">
    <location>
        <begin position="435"/>
        <end position="457"/>
    </location>
</feature>
<dbReference type="PROSITE" id="PS50850">
    <property type="entry name" value="MFS"/>
    <property type="match status" value="1"/>
</dbReference>
<evidence type="ECO:0000313" key="11">
    <source>
        <dbReference type="Proteomes" id="UP000799778"/>
    </source>
</evidence>
<evidence type="ECO:0000313" key="10">
    <source>
        <dbReference type="EMBL" id="KAF2016999.1"/>
    </source>
</evidence>
<evidence type="ECO:0000256" key="1">
    <source>
        <dbReference type="ARBA" id="ARBA00004141"/>
    </source>
</evidence>
<gene>
    <name evidence="10" type="ORF">BU24DRAFT_344793</name>
</gene>
<dbReference type="PANTHER" id="PTHR48020">
    <property type="entry name" value="PROTON MYO-INOSITOL COTRANSPORTER"/>
    <property type="match status" value="1"/>
</dbReference>
<dbReference type="RefSeq" id="XP_033385338.1">
    <property type="nucleotide sequence ID" value="XM_033523417.1"/>
</dbReference>
<reference evidence="10" key="1">
    <citation type="journal article" date="2020" name="Stud. Mycol.">
        <title>101 Dothideomycetes genomes: a test case for predicting lifestyles and emergence of pathogens.</title>
        <authorList>
            <person name="Haridas S."/>
            <person name="Albert R."/>
            <person name="Binder M."/>
            <person name="Bloem J."/>
            <person name="Labutti K."/>
            <person name="Salamov A."/>
            <person name="Andreopoulos B."/>
            <person name="Baker S."/>
            <person name="Barry K."/>
            <person name="Bills G."/>
            <person name="Bluhm B."/>
            <person name="Cannon C."/>
            <person name="Castanera R."/>
            <person name="Culley D."/>
            <person name="Daum C."/>
            <person name="Ezra D."/>
            <person name="Gonzalez J."/>
            <person name="Henrissat B."/>
            <person name="Kuo A."/>
            <person name="Liang C."/>
            <person name="Lipzen A."/>
            <person name="Lutzoni F."/>
            <person name="Magnuson J."/>
            <person name="Mondo S."/>
            <person name="Nolan M."/>
            <person name="Ohm R."/>
            <person name="Pangilinan J."/>
            <person name="Park H.-J."/>
            <person name="Ramirez L."/>
            <person name="Alfaro M."/>
            <person name="Sun H."/>
            <person name="Tritt A."/>
            <person name="Yoshinaga Y."/>
            <person name="Zwiers L.-H."/>
            <person name="Turgeon B."/>
            <person name="Goodwin S."/>
            <person name="Spatafora J."/>
            <person name="Crous P."/>
            <person name="Grigoriev I."/>
        </authorList>
    </citation>
    <scope>NUCLEOTIDE SEQUENCE</scope>
    <source>
        <strain evidence="10">CBS 175.79</strain>
    </source>
</reference>
<comment type="similarity">
    <text evidence="2 7">Belongs to the major facilitator superfamily. Sugar transporter (TC 2.A.1.1) family.</text>
</comment>
<dbReference type="GO" id="GO:0016020">
    <property type="term" value="C:membrane"/>
    <property type="evidence" value="ECO:0007669"/>
    <property type="project" value="UniProtKB-SubCell"/>
</dbReference>
<dbReference type="FunFam" id="1.20.1250.20:FF:000100">
    <property type="entry name" value="MFS sugar transporter, putative"/>
    <property type="match status" value="1"/>
</dbReference>
<feature type="transmembrane region" description="Helical" evidence="8">
    <location>
        <begin position="110"/>
        <end position="128"/>
    </location>
</feature>
<feature type="transmembrane region" description="Helical" evidence="8">
    <location>
        <begin position="405"/>
        <end position="428"/>
    </location>
</feature>
<feature type="transmembrane region" description="Helical" evidence="8">
    <location>
        <begin position="284"/>
        <end position="303"/>
    </location>
</feature>
<feature type="transmembrane region" description="Helical" evidence="8">
    <location>
        <begin position="375"/>
        <end position="393"/>
    </location>
</feature>
<dbReference type="Pfam" id="PF00083">
    <property type="entry name" value="Sugar_tr"/>
    <property type="match status" value="1"/>
</dbReference>
<feature type="transmembrane region" description="Helical" evidence="8">
    <location>
        <begin position="187"/>
        <end position="206"/>
    </location>
</feature>
<dbReference type="GO" id="GO:0015798">
    <property type="term" value="P:myo-inositol transport"/>
    <property type="evidence" value="ECO:0007669"/>
    <property type="project" value="UniProtKB-ARBA"/>
</dbReference>
<keyword evidence="3 7" id="KW-0813">Transport</keyword>
<feature type="transmembrane region" description="Helical" evidence="8">
    <location>
        <begin position="246"/>
        <end position="264"/>
    </location>
</feature>
<feature type="transmembrane region" description="Helical" evidence="8">
    <location>
        <begin position="212"/>
        <end position="234"/>
    </location>
</feature>
<dbReference type="SUPFAM" id="SSF103473">
    <property type="entry name" value="MFS general substrate transporter"/>
    <property type="match status" value="1"/>
</dbReference>
<dbReference type="AlphaFoldDB" id="A0A6A5XVM0"/>